<dbReference type="SUPFAM" id="SSF82185">
    <property type="entry name" value="Histone H3 K4-specific methyltransferase SET7/9 N-terminal domain"/>
    <property type="match status" value="1"/>
</dbReference>
<dbReference type="InterPro" id="IPR042814">
    <property type="entry name" value="Morn5"/>
</dbReference>
<dbReference type="PANTHER" id="PTHR46437:SF1">
    <property type="entry name" value="MORN REPEAT-CONTAINING PROTEIN 5"/>
    <property type="match status" value="1"/>
</dbReference>
<dbReference type="EMBL" id="BRXW01000607">
    <property type="protein sequence ID" value="GMH69390.1"/>
    <property type="molecule type" value="Genomic_DNA"/>
</dbReference>
<sequence>MEYSKSKYEGSMKDNKFEDEAGVYEYPDGSKYVGHMKDGAFHGSGRLFFNGGVFVGVWEKGKTVEGGYQFGDDLIYKEEAWDYCDGKTDRRFHSEIQENKLNRASGGGYRNTPAAKPLKDGCYDAGDGYFKAKDSKVYSYEDDKVLREDVTEEEKTFILEKASTTFNTAMGKEPEDSDDGENDY</sequence>
<name>A0A9W7AG96_9STRA</name>
<dbReference type="AlphaFoldDB" id="A0A9W7AG96"/>
<evidence type="ECO:0000313" key="5">
    <source>
        <dbReference type="EMBL" id="GMH69390.1"/>
    </source>
</evidence>
<evidence type="ECO:0000256" key="4">
    <source>
        <dbReference type="ARBA" id="ARBA00023273"/>
    </source>
</evidence>
<protein>
    <recommendedName>
        <fullName evidence="7">MORN repeat-containing protein 5</fullName>
    </recommendedName>
</protein>
<evidence type="ECO:0000256" key="2">
    <source>
        <dbReference type="ARBA" id="ARBA00022846"/>
    </source>
</evidence>
<evidence type="ECO:0008006" key="7">
    <source>
        <dbReference type="Google" id="ProtNLM"/>
    </source>
</evidence>
<comment type="subcellular location">
    <subcellularLocation>
        <location evidence="1">Cell projection</location>
        <location evidence="1">Cilium</location>
        <location evidence="1">Flagellum</location>
    </subcellularLocation>
</comment>
<proteinExistence type="predicted"/>
<dbReference type="GO" id="GO:0031514">
    <property type="term" value="C:motile cilium"/>
    <property type="evidence" value="ECO:0007669"/>
    <property type="project" value="UniProtKB-SubCell"/>
</dbReference>
<reference evidence="6" key="1">
    <citation type="journal article" date="2023" name="Commun. Biol.">
        <title>Genome analysis of Parmales, the sister group of diatoms, reveals the evolutionary specialization of diatoms from phago-mixotrophs to photoautotrophs.</title>
        <authorList>
            <person name="Ban H."/>
            <person name="Sato S."/>
            <person name="Yoshikawa S."/>
            <person name="Yamada K."/>
            <person name="Nakamura Y."/>
            <person name="Ichinomiya M."/>
            <person name="Sato N."/>
            <person name="Blanc-Mathieu R."/>
            <person name="Endo H."/>
            <person name="Kuwata A."/>
            <person name="Ogata H."/>
        </authorList>
    </citation>
    <scope>NUCLEOTIDE SEQUENCE [LARGE SCALE GENOMIC DNA]</scope>
    <source>
        <strain evidence="6">NIES 3700</strain>
    </source>
</reference>
<keyword evidence="6" id="KW-1185">Reference proteome</keyword>
<dbReference type="PANTHER" id="PTHR46437">
    <property type="entry name" value="MORN REPEAT-CONTAINING PROTEIN 5"/>
    <property type="match status" value="1"/>
</dbReference>
<keyword evidence="3" id="KW-0969">Cilium</keyword>
<comment type="caution">
    <text evidence="5">The sequence shown here is derived from an EMBL/GenBank/DDBJ whole genome shotgun (WGS) entry which is preliminary data.</text>
</comment>
<evidence type="ECO:0000256" key="1">
    <source>
        <dbReference type="ARBA" id="ARBA00004230"/>
    </source>
</evidence>
<evidence type="ECO:0000313" key="6">
    <source>
        <dbReference type="Proteomes" id="UP001165122"/>
    </source>
</evidence>
<evidence type="ECO:0000256" key="3">
    <source>
        <dbReference type="ARBA" id="ARBA00023069"/>
    </source>
</evidence>
<keyword evidence="4" id="KW-0966">Cell projection</keyword>
<keyword evidence="2" id="KW-0282">Flagellum</keyword>
<gene>
    <name evidence="5" type="ORF">TrLO_g2900</name>
</gene>
<dbReference type="Proteomes" id="UP001165122">
    <property type="component" value="Unassembled WGS sequence"/>
</dbReference>
<organism evidence="5 6">
    <name type="scientific">Triparma laevis f. longispina</name>
    <dbReference type="NCBI Taxonomy" id="1714387"/>
    <lineage>
        <taxon>Eukaryota</taxon>
        <taxon>Sar</taxon>
        <taxon>Stramenopiles</taxon>
        <taxon>Ochrophyta</taxon>
        <taxon>Bolidophyceae</taxon>
        <taxon>Parmales</taxon>
        <taxon>Triparmaceae</taxon>
        <taxon>Triparma</taxon>
    </lineage>
</organism>
<dbReference type="OrthoDB" id="187215at2759"/>
<accession>A0A9W7AG96</accession>
<dbReference type="Gene3D" id="2.20.110.10">
    <property type="entry name" value="Histone H3 K4-specific methyltransferase SET7/9 N-terminal domain"/>
    <property type="match status" value="1"/>
</dbReference>